<dbReference type="GO" id="GO:0000166">
    <property type="term" value="F:nucleotide binding"/>
    <property type="evidence" value="ECO:0007669"/>
    <property type="project" value="UniProtKB-KW"/>
</dbReference>
<evidence type="ECO:0000313" key="5">
    <source>
        <dbReference type="Proteomes" id="UP000514509"/>
    </source>
</evidence>
<dbReference type="InterPro" id="IPR006146">
    <property type="entry name" value="5'-Nucleotdase_CS"/>
</dbReference>
<evidence type="ECO:0000259" key="3">
    <source>
        <dbReference type="Pfam" id="PF00149"/>
    </source>
</evidence>
<evidence type="ECO:0000313" key="4">
    <source>
        <dbReference type="EMBL" id="QMU28876.1"/>
    </source>
</evidence>
<dbReference type="AlphaFoldDB" id="A0A7L7L7S4"/>
<dbReference type="GO" id="GO:0016788">
    <property type="term" value="F:hydrolase activity, acting on ester bonds"/>
    <property type="evidence" value="ECO:0007669"/>
    <property type="project" value="InterPro"/>
</dbReference>
<dbReference type="PANTHER" id="PTHR11575">
    <property type="entry name" value="5'-NUCLEOTIDASE-RELATED"/>
    <property type="match status" value="1"/>
</dbReference>
<keyword evidence="5" id="KW-1185">Reference proteome</keyword>
<dbReference type="KEGG" id="add:HUW48_12875"/>
<dbReference type="PRINTS" id="PR01607">
    <property type="entry name" value="APYRASEFAMLY"/>
</dbReference>
<dbReference type="Proteomes" id="UP000514509">
    <property type="component" value="Chromosome"/>
</dbReference>
<dbReference type="InterPro" id="IPR029052">
    <property type="entry name" value="Metallo-depent_PP-like"/>
</dbReference>
<comment type="similarity">
    <text evidence="1 2">Belongs to the 5'-nucleotidase family.</text>
</comment>
<proteinExistence type="inferred from homology"/>
<keyword evidence="2" id="KW-0378">Hydrolase</keyword>
<dbReference type="PROSITE" id="PS51318">
    <property type="entry name" value="TAT"/>
    <property type="match status" value="1"/>
</dbReference>
<dbReference type="GO" id="GO:0009166">
    <property type="term" value="P:nucleotide catabolic process"/>
    <property type="evidence" value="ECO:0007669"/>
    <property type="project" value="InterPro"/>
</dbReference>
<dbReference type="InterPro" id="IPR004843">
    <property type="entry name" value="Calcineurin-like_PHP"/>
</dbReference>
<evidence type="ECO:0000256" key="2">
    <source>
        <dbReference type="RuleBase" id="RU362119"/>
    </source>
</evidence>
<name>A0A7L7L7S4_9BACT</name>
<dbReference type="EMBL" id="CP055153">
    <property type="protein sequence ID" value="QMU28876.1"/>
    <property type="molecule type" value="Genomic_DNA"/>
</dbReference>
<evidence type="ECO:0000256" key="1">
    <source>
        <dbReference type="ARBA" id="ARBA00006654"/>
    </source>
</evidence>
<protein>
    <submittedName>
        <fullName evidence="4">Metallophosphatase</fullName>
    </submittedName>
</protein>
<keyword evidence="2" id="KW-0547">Nucleotide-binding</keyword>
<dbReference type="CDD" id="cd00845">
    <property type="entry name" value="MPP_UshA_N_like"/>
    <property type="match status" value="1"/>
</dbReference>
<dbReference type="Pfam" id="PF00149">
    <property type="entry name" value="Metallophos"/>
    <property type="match status" value="1"/>
</dbReference>
<accession>A0A7L7L7S4</accession>
<dbReference type="NCBIfam" id="TIGR01409">
    <property type="entry name" value="TAT_signal_seq"/>
    <property type="match status" value="1"/>
</dbReference>
<dbReference type="PANTHER" id="PTHR11575:SF24">
    <property type="entry name" value="5'-NUCLEOTIDASE"/>
    <property type="match status" value="1"/>
</dbReference>
<organism evidence="4 5">
    <name type="scientific">Adhaeribacter radiodurans</name>
    <dbReference type="NCBI Taxonomy" id="2745197"/>
    <lineage>
        <taxon>Bacteria</taxon>
        <taxon>Pseudomonadati</taxon>
        <taxon>Bacteroidota</taxon>
        <taxon>Cytophagia</taxon>
        <taxon>Cytophagales</taxon>
        <taxon>Hymenobacteraceae</taxon>
        <taxon>Adhaeribacter</taxon>
    </lineage>
</organism>
<dbReference type="RefSeq" id="WP_182416058.1">
    <property type="nucleotide sequence ID" value="NZ_CP055153.1"/>
</dbReference>
<dbReference type="InterPro" id="IPR006179">
    <property type="entry name" value="5_nucleotidase/apyrase"/>
</dbReference>
<dbReference type="InterPro" id="IPR006311">
    <property type="entry name" value="TAT_signal"/>
</dbReference>
<dbReference type="GO" id="GO:0046872">
    <property type="term" value="F:metal ion binding"/>
    <property type="evidence" value="ECO:0007669"/>
    <property type="project" value="InterPro"/>
</dbReference>
<dbReference type="InterPro" id="IPR019546">
    <property type="entry name" value="TAT_signal_bac_arc"/>
</dbReference>
<feature type="domain" description="Calcineurin-like phosphoesterase" evidence="3">
    <location>
        <begin position="34"/>
        <end position="251"/>
    </location>
</feature>
<gene>
    <name evidence="4" type="ORF">HUW48_12875</name>
</gene>
<dbReference type="Gene3D" id="3.60.21.10">
    <property type="match status" value="1"/>
</dbReference>
<dbReference type="PROSITE" id="PS00785">
    <property type="entry name" value="5_NUCLEOTIDASE_1"/>
    <property type="match status" value="1"/>
</dbReference>
<sequence>MNRRDFLKRTAVGVAATGFMALPEDIWAASTVRLTILHTNDMHSRIDPFPNDGRTNGGLGGMARRATLISQIRQQEPSVLLLDSGDIFQGTPFFNFFGGELEYKLMTQMRYDAATFGNHDFDNGLAGLQRQLPNAGFPFLSANYDFSKTILKDCFQPYKVFEKQGIKVGIFGLGIELAGLVDKKNYEATVYLDPVQRAADMVKQLRENEKCNLLICLSHLGYKYENAKIDDRKLAQQVPGIDLILGGHTHTFMEAPEKINHSNGHETIINQVGWAGINLGRIDFNFSKKNKQKINVAAVVLPVGQPVISS</sequence>
<reference evidence="4 5" key="1">
    <citation type="submission" date="2020-08" db="EMBL/GenBank/DDBJ databases">
        <title>Adhaeribacter dokdonensis sp. nov., isolated from the rhizosphere of Elymus tsukushiensis, a plant native to the Dokdo Islands, Republic of Korea.</title>
        <authorList>
            <person name="Ghim S.Y."/>
        </authorList>
    </citation>
    <scope>NUCLEOTIDE SEQUENCE [LARGE SCALE GENOMIC DNA]</scope>
    <source>
        <strain evidence="4 5">KUDC8001</strain>
    </source>
</reference>
<dbReference type="SUPFAM" id="SSF56300">
    <property type="entry name" value="Metallo-dependent phosphatases"/>
    <property type="match status" value="1"/>
</dbReference>